<dbReference type="Proteomes" id="UP001229421">
    <property type="component" value="Unassembled WGS sequence"/>
</dbReference>
<proteinExistence type="predicted"/>
<accession>A0AAD8JV13</accession>
<feature type="region of interest" description="Disordered" evidence="1">
    <location>
        <begin position="1"/>
        <end position="27"/>
    </location>
</feature>
<keyword evidence="3" id="KW-1185">Reference proteome</keyword>
<protein>
    <submittedName>
        <fullName evidence="2">Uncharacterized protein</fullName>
    </submittedName>
</protein>
<dbReference type="EMBL" id="JAUHHV010000010">
    <property type="protein sequence ID" value="KAK1410353.1"/>
    <property type="molecule type" value="Genomic_DNA"/>
</dbReference>
<dbReference type="AlphaFoldDB" id="A0AAD8JV13"/>
<evidence type="ECO:0000256" key="1">
    <source>
        <dbReference type="SAM" id="MobiDB-lite"/>
    </source>
</evidence>
<name>A0AAD8JV13_TARER</name>
<reference evidence="2" key="1">
    <citation type="journal article" date="2023" name="bioRxiv">
        <title>Improved chromosome-level genome assembly for marigold (Tagetes erecta).</title>
        <authorList>
            <person name="Jiang F."/>
            <person name="Yuan L."/>
            <person name="Wang S."/>
            <person name="Wang H."/>
            <person name="Xu D."/>
            <person name="Wang A."/>
            <person name="Fan W."/>
        </authorList>
    </citation>
    <scope>NUCLEOTIDE SEQUENCE</scope>
    <source>
        <strain evidence="2">WSJ</strain>
        <tissue evidence="2">Leaf</tissue>
    </source>
</reference>
<organism evidence="2 3">
    <name type="scientific">Tagetes erecta</name>
    <name type="common">African marigold</name>
    <dbReference type="NCBI Taxonomy" id="13708"/>
    <lineage>
        <taxon>Eukaryota</taxon>
        <taxon>Viridiplantae</taxon>
        <taxon>Streptophyta</taxon>
        <taxon>Embryophyta</taxon>
        <taxon>Tracheophyta</taxon>
        <taxon>Spermatophyta</taxon>
        <taxon>Magnoliopsida</taxon>
        <taxon>eudicotyledons</taxon>
        <taxon>Gunneridae</taxon>
        <taxon>Pentapetalae</taxon>
        <taxon>asterids</taxon>
        <taxon>campanulids</taxon>
        <taxon>Asterales</taxon>
        <taxon>Asteraceae</taxon>
        <taxon>Asteroideae</taxon>
        <taxon>Heliantheae alliance</taxon>
        <taxon>Tageteae</taxon>
        <taxon>Tagetes</taxon>
    </lineage>
</organism>
<evidence type="ECO:0000313" key="2">
    <source>
        <dbReference type="EMBL" id="KAK1410353.1"/>
    </source>
</evidence>
<comment type="caution">
    <text evidence="2">The sequence shown here is derived from an EMBL/GenBank/DDBJ whole genome shotgun (WGS) entry which is preliminary data.</text>
</comment>
<evidence type="ECO:0000313" key="3">
    <source>
        <dbReference type="Proteomes" id="UP001229421"/>
    </source>
</evidence>
<gene>
    <name evidence="2" type="ORF">QVD17_36889</name>
</gene>
<sequence length="73" mass="8286">MQSLYNECPNKRPSIRTEGGDKKGKTAVPFPYTHPHVPLYILTPTPSPPPLLTILSLISYHIYTTKLIKLLHF</sequence>